<name>A0ABW7AHM5_9ACTN</name>
<evidence type="ECO:0000313" key="5">
    <source>
        <dbReference type="EMBL" id="MFG1705714.1"/>
    </source>
</evidence>
<keyword evidence="6" id="KW-1185">Reference proteome</keyword>
<dbReference type="Pfam" id="PF26571">
    <property type="entry name" value="VldE"/>
    <property type="match status" value="1"/>
</dbReference>
<accession>A0ABW7AHM5</accession>
<sequence>MAVASLGDRLRDLVRTFALADRLRGPARTFAAALLLAGVPFAAGSATVLIVAGSATVLIVAESATAAEAEPKPTVKQLKKELAELQKESDKLITDYYNSRIAQQKAEKAEKSAREKLAAAQEVYDRESTELRAMAVAQYTGGEPNQLAMLTGRQDPSALLSGMALTQHLVAVQDARLRGYAQVRNAHQQAKDESAARAKELAETAGDLEGRKKKAEKQIERIKDKIDQLYQAPGVRRSDGTWVPQLPEGADNITPRMRLVKMLIQERFGVPYGIGCYRAIQDGGEHPLGRACDFMLSRGGALPAGAELERGEEIANWAIKNARRLGIMYIIYRQRIWHVGTGAWRTMSDRGGTTANHYDHPHISVY</sequence>
<evidence type="ECO:0000256" key="3">
    <source>
        <dbReference type="SAM" id="Phobius"/>
    </source>
</evidence>
<dbReference type="Proteomes" id="UP001603978">
    <property type="component" value="Unassembled WGS sequence"/>
</dbReference>
<feature type="transmembrane region" description="Helical" evidence="3">
    <location>
        <begin position="32"/>
        <end position="61"/>
    </location>
</feature>
<feature type="region of interest" description="Disordered" evidence="2">
    <location>
        <begin position="188"/>
        <end position="216"/>
    </location>
</feature>
<evidence type="ECO:0000256" key="2">
    <source>
        <dbReference type="SAM" id="MobiDB-lite"/>
    </source>
</evidence>
<evidence type="ECO:0000313" key="6">
    <source>
        <dbReference type="Proteomes" id="UP001603978"/>
    </source>
</evidence>
<dbReference type="RefSeq" id="WP_393167936.1">
    <property type="nucleotide sequence ID" value="NZ_JBICRM010000012.1"/>
</dbReference>
<dbReference type="EMBL" id="JBICRM010000012">
    <property type="protein sequence ID" value="MFG1705714.1"/>
    <property type="molecule type" value="Genomic_DNA"/>
</dbReference>
<organism evidence="5 6">
    <name type="scientific">Nonomuraea marmarensis</name>
    <dbReference type="NCBI Taxonomy" id="3351344"/>
    <lineage>
        <taxon>Bacteria</taxon>
        <taxon>Bacillati</taxon>
        <taxon>Actinomycetota</taxon>
        <taxon>Actinomycetes</taxon>
        <taxon>Streptosporangiales</taxon>
        <taxon>Streptosporangiaceae</taxon>
        <taxon>Nonomuraea</taxon>
    </lineage>
</organism>
<protein>
    <submittedName>
        <fullName evidence="5">Coiled-coil domain-containing protein</fullName>
    </submittedName>
</protein>
<evidence type="ECO:0000259" key="4">
    <source>
        <dbReference type="Pfam" id="PF26571"/>
    </source>
</evidence>
<gene>
    <name evidence="5" type="ORF">ACFLIM_21205</name>
</gene>
<keyword evidence="3" id="KW-0472">Membrane</keyword>
<proteinExistence type="predicted"/>
<reference evidence="5 6" key="1">
    <citation type="submission" date="2024-10" db="EMBL/GenBank/DDBJ databases">
        <authorList>
            <person name="Topkara A.R."/>
            <person name="Saygin H."/>
        </authorList>
    </citation>
    <scope>NUCLEOTIDE SEQUENCE [LARGE SCALE GENOMIC DNA]</scope>
    <source>
        <strain evidence="5 6">M3C6</strain>
    </source>
</reference>
<keyword evidence="3" id="KW-0812">Transmembrane</keyword>
<keyword evidence="3" id="KW-1133">Transmembrane helix</keyword>
<feature type="domain" description="ARB-07466-like C-terminal" evidence="4">
    <location>
        <begin position="250"/>
        <end position="358"/>
    </location>
</feature>
<comment type="caution">
    <text evidence="5">The sequence shown here is derived from an EMBL/GenBank/DDBJ whole genome shotgun (WGS) entry which is preliminary data.</text>
</comment>
<dbReference type="InterPro" id="IPR058593">
    <property type="entry name" value="ARB_07466-like_C"/>
</dbReference>
<feature type="compositionally biased region" description="Basic and acidic residues" evidence="2">
    <location>
        <begin position="189"/>
        <end position="202"/>
    </location>
</feature>
<feature type="coiled-coil region" evidence="1">
    <location>
        <begin position="75"/>
        <end position="123"/>
    </location>
</feature>
<keyword evidence="1" id="KW-0175">Coiled coil</keyword>
<evidence type="ECO:0000256" key="1">
    <source>
        <dbReference type="SAM" id="Coils"/>
    </source>
</evidence>